<comment type="subcellular location">
    <subcellularLocation>
        <location evidence="1">Membrane</location>
        <topology evidence="1">Multi-pass membrane protein</topology>
    </subcellularLocation>
</comment>
<dbReference type="PRINTS" id="PR00784">
    <property type="entry name" value="MTUNCOUPLING"/>
</dbReference>
<keyword evidence="5" id="KW-0677">Repeat</keyword>
<dbReference type="GO" id="GO:0055085">
    <property type="term" value="P:transmembrane transport"/>
    <property type="evidence" value="ECO:0007669"/>
    <property type="project" value="InterPro"/>
</dbReference>
<feature type="repeat" description="Solcar" evidence="8">
    <location>
        <begin position="114"/>
        <end position="200"/>
    </location>
</feature>
<evidence type="ECO:0000256" key="4">
    <source>
        <dbReference type="ARBA" id="ARBA00022692"/>
    </source>
</evidence>
<evidence type="ECO:0000256" key="9">
    <source>
        <dbReference type="RuleBase" id="RU000488"/>
    </source>
</evidence>
<keyword evidence="3 9" id="KW-0813">Transport</keyword>
<accession>A0A7S4V9F7</accession>
<dbReference type="EMBL" id="HBNR01016976">
    <property type="protein sequence ID" value="CAE4571568.1"/>
    <property type="molecule type" value="Transcribed_RNA"/>
</dbReference>
<keyword evidence="4 8" id="KW-0812">Transmembrane</keyword>
<organism evidence="10">
    <name type="scientific">Alexandrium monilatum</name>
    <dbReference type="NCBI Taxonomy" id="311494"/>
    <lineage>
        <taxon>Eukaryota</taxon>
        <taxon>Sar</taxon>
        <taxon>Alveolata</taxon>
        <taxon>Dinophyceae</taxon>
        <taxon>Gonyaulacales</taxon>
        <taxon>Pyrocystaceae</taxon>
        <taxon>Alexandrium</taxon>
    </lineage>
</organism>
<dbReference type="Pfam" id="PF00153">
    <property type="entry name" value="Mito_carr"/>
    <property type="match status" value="3"/>
</dbReference>
<name>A0A7S4V9F7_9DINO</name>
<dbReference type="PROSITE" id="PS50920">
    <property type="entry name" value="SOLCAR"/>
    <property type="match status" value="3"/>
</dbReference>
<sequence length="294" mass="31379">MRSSDASRRSTAASSLPIWQSCAISGAAAVVAEAVTIPLDTAKVRLQTQRLEAASVPKYRGPLQTIGVIVREQGVRAPFRGLVAGTHRMCVFTGIRLGLLDTMKDLACRPDGSLPLGREAGCALVTSGVAITLANPADVVKVRYQNGSGVNYRSVLDSYRTIIREEGLLGGLWKGYTANLVRNCTISAVELTAYNKSKQLLLSSGLSDGPHVHVGCGLFAGLLATLLGSPADVVGTRIVAARESSGSLGAYCINMLRREGISSFYKGFIPNFARIGSYNIVLWASYEQFRKLLL</sequence>
<evidence type="ECO:0000256" key="5">
    <source>
        <dbReference type="ARBA" id="ARBA00022737"/>
    </source>
</evidence>
<gene>
    <name evidence="10" type="ORF">AMON00008_LOCUS11187</name>
</gene>
<dbReference type="InterPro" id="IPR002067">
    <property type="entry name" value="MCP"/>
</dbReference>
<dbReference type="InterPro" id="IPR050391">
    <property type="entry name" value="Mito_Metabolite_Transporter"/>
</dbReference>
<comment type="similarity">
    <text evidence="2 9">Belongs to the mitochondrial carrier (TC 2.A.29) family.</text>
</comment>
<keyword evidence="6" id="KW-1133">Transmembrane helix</keyword>
<evidence type="ECO:0000256" key="8">
    <source>
        <dbReference type="PROSITE-ProRule" id="PRU00282"/>
    </source>
</evidence>
<protein>
    <submittedName>
        <fullName evidence="10">Uncharacterized protein</fullName>
    </submittedName>
</protein>
<dbReference type="SUPFAM" id="SSF103506">
    <property type="entry name" value="Mitochondrial carrier"/>
    <property type="match status" value="1"/>
</dbReference>
<evidence type="ECO:0000256" key="1">
    <source>
        <dbReference type="ARBA" id="ARBA00004141"/>
    </source>
</evidence>
<feature type="repeat" description="Solcar" evidence="8">
    <location>
        <begin position="208"/>
        <end position="292"/>
    </location>
</feature>
<evidence type="ECO:0000313" key="10">
    <source>
        <dbReference type="EMBL" id="CAE4571568.1"/>
    </source>
</evidence>
<evidence type="ECO:0000256" key="2">
    <source>
        <dbReference type="ARBA" id="ARBA00006375"/>
    </source>
</evidence>
<dbReference type="PANTHER" id="PTHR45618">
    <property type="entry name" value="MITOCHONDRIAL DICARBOXYLATE CARRIER-RELATED"/>
    <property type="match status" value="1"/>
</dbReference>
<reference evidence="10" key="1">
    <citation type="submission" date="2021-01" db="EMBL/GenBank/DDBJ databases">
        <authorList>
            <person name="Corre E."/>
            <person name="Pelletier E."/>
            <person name="Niang G."/>
            <person name="Scheremetjew M."/>
            <person name="Finn R."/>
            <person name="Kale V."/>
            <person name="Holt S."/>
            <person name="Cochrane G."/>
            <person name="Meng A."/>
            <person name="Brown T."/>
            <person name="Cohen L."/>
        </authorList>
    </citation>
    <scope>NUCLEOTIDE SEQUENCE</scope>
    <source>
        <strain evidence="10">CCMP3105</strain>
    </source>
</reference>
<dbReference type="InterPro" id="IPR018108">
    <property type="entry name" value="MCP_transmembrane"/>
</dbReference>
<dbReference type="Gene3D" id="1.50.40.10">
    <property type="entry name" value="Mitochondrial carrier domain"/>
    <property type="match status" value="1"/>
</dbReference>
<proteinExistence type="inferred from homology"/>
<dbReference type="InterPro" id="IPR023395">
    <property type="entry name" value="MCP_dom_sf"/>
</dbReference>
<feature type="repeat" description="Solcar" evidence="8">
    <location>
        <begin position="20"/>
        <end position="106"/>
    </location>
</feature>
<dbReference type="GO" id="GO:0016020">
    <property type="term" value="C:membrane"/>
    <property type="evidence" value="ECO:0007669"/>
    <property type="project" value="UniProtKB-SubCell"/>
</dbReference>
<evidence type="ECO:0000256" key="3">
    <source>
        <dbReference type="ARBA" id="ARBA00022448"/>
    </source>
</evidence>
<dbReference type="PROSITE" id="PS51257">
    <property type="entry name" value="PROKAR_LIPOPROTEIN"/>
    <property type="match status" value="1"/>
</dbReference>
<evidence type="ECO:0000256" key="7">
    <source>
        <dbReference type="ARBA" id="ARBA00023136"/>
    </source>
</evidence>
<keyword evidence="7 8" id="KW-0472">Membrane</keyword>
<evidence type="ECO:0000256" key="6">
    <source>
        <dbReference type="ARBA" id="ARBA00022989"/>
    </source>
</evidence>
<dbReference type="AlphaFoldDB" id="A0A7S4V9F7"/>